<organism evidence="2 3">
    <name type="scientific">[Clostridium] fimetarium</name>
    <dbReference type="NCBI Taxonomy" id="99656"/>
    <lineage>
        <taxon>Bacteria</taxon>
        <taxon>Bacillati</taxon>
        <taxon>Bacillota</taxon>
        <taxon>Clostridia</taxon>
        <taxon>Lachnospirales</taxon>
        <taxon>Lachnospiraceae</taxon>
    </lineage>
</organism>
<dbReference type="EMBL" id="FOJI01000002">
    <property type="protein sequence ID" value="SEV89941.1"/>
    <property type="molecule type" value="Genomic_DNA"/>
</dbReference>
<name>A0A1I0MPH2_9FIRM</name>
<dbReference type="InterPro" id="IPR011990">
    <property type="entry name" value="TPR-like_helical_dom_sf"/>
</dbReference>
<dbReference type="SUPFAM" id="SSF48452">
    <property type="entry name" value="TPR-like"/>
    <property type="match status" value="1"/>
</dbReference>
<accession>A0A1I0MPH2</accession>
<dbReference type="Gene3D" id="1.25.40.10">
    <property type="entry name" value="Tetratricopeptide repeat domain"/>
    <property type="match status" value="1"/>
</dbReference>
<dbReference type="RefSeq" id="WP_092450241.1">
    <property type="nucleotide sequence ID" value="NZ_FOJI01000002.1"/>
</dbReference>
<evidence type="ECO:0000313" key="2">
    <source>
        <dbReference type="EMBL" id="SEV89941.1"/>
    </source>
</evidence>
<gene>
    <name evidence="2" type="ORF">SAMN05421659_1021</name>
</gene>
<keyword evidence="3" id="KW-1185">Reference proteome</keyword>
<dbReference type="Proteomes" id="UP000199701">
    <property type="component" value="Unassembled WGS sequence"/>
</dbReference>
<protein>
    <submittedName>
        <fullName evidence="2">Uncharacterized protein</fullName>
    </submittedName>
</protein>
<dbReference type="AlphaFoldDB" id="A0A1I0MPH2"/>
<keyword evidence="1" id="KW-0802">TPR repeat</keyword>
<sequence>MSGLILCRTREAENPYYISNMDLKIYSLEELCYYIYNNIYLIGIDLVDNKLVAFIRYEIKEAELADKLDYFIREKAGLAEIVITILKYVDYYNLSEIEELREILLTLDTQNVLERLKARADGFLENRCYFSAMKNYSNIINSDKDNTLPGIFYAKVYHNMGVSYANLYLFKQSIEYFNEAYKIGQHEESLKCRMVAEKLALGNEFKDTNDSNEDSEEVYVLNREIETLMDNASYSEEYKELEHINSLKNDGLVSESYKAIDVVLEEWKKQYTKFTT</sequence>
<feature type="repeat" description="TPR" evidence="1">
    <location>
        <begin position="154"/>
        <end position="187"/>
    </location>
</feature>
<proteinExistence type="predicted"/>
<evidence type="ECO:0000313" key="3">
    <source>
        <dbReference type="Proteomes" id="UP000199701"/>
    </source>
</evidence>
<dbReference type="InterPro" id="IPR019734">
    <property type="entry name" value="TPR_rpt"/>
</dbReference>
<dbReference type="PROSITE" id="PS50005">
    <property type="entry name" value="TPR"/>
    <property type="match status" value="1"/>
</dbReference>
<evidence type="ECO:0000256" key="1">
    <source>
        <dbReference type="PROSITE-ProRule" id="PRU00339"/>
    </source>
</evidence>
<dbReference type="OrthoDB" id="1895216at2"/>
<reference evidence="2 3" key="1">
    <citation type="submission" date="2016-10" db="EMBL/GenBank/DDBJ databases">
        <authorList>
            <person name="de Groot N.N."/>
        </authorList>
    </citation>
    <scope>NUCLEOTIDE SEQUENCE [LARGE SCALE GENOMIC DNA]</scope>
    <source>
        <strain evidence="2 3">DSM 9179</strain>
    </source>
</reference>
<dbReference type="STRING" id="99656.SAMN05421659_1021"/>